<name>A0A7L2H5A8_SAGSE</name>
<dbReference type="InterPro" id="IPR036397">
    <property type="entry name" value="RNaseH_sf"/>
</dbReference>
<dbReference type="GO" id="GO:0003964">
    <property type="term" value="F:RNA-directed DNA polymerase activity"/>
    <property type="evidence" value="ECO:0007669"/>
    <property type="project" value="UniProtKB-KW"/>
</dbReference>
<comment type="caution">
    <text evidence="9">The sequence shown here is derived from an EMBL/GenBank/DDBJ whole genome shotgun (WGS) entry which is preliminary data.</text>
</comment>
<evidence type="ECO:0000256" key="5">
    <source>
        <dbReference type="ARBA" id="ARBA00022801"/>
    </source>
</evidence>
<evidence type="ECO:0000259" key="8">
    <source>
        <dbReference type="PROSITE" id="PS50994"/>
    </source>
</evidence>
<dbReference type="PANTHER" id="PTHR41694">
    <property type="entry name" value="ENDOGENOUS RETROVIRUS GROUP K MEMBER POL PROTEIN"/>
    <property type="match status" value="1"/>
</dbReference>
<dbReference type="AlphaFoldDB" id="A0A7L2H5A8"/>
<keyword evidence="1" id="KW-0808">Transferase</keyword>
<keyword evidence="5" id="KW-0378">Hydrolase</keyword>
<organism evidence="9 10">
    <name type="scientific">Sagittarius serpentarius</name>
    <name type="common">Secretary bird</name>
    <dbReference type="NCBI Taxonomy" id="56258"/>
    <lineage>
        <taxon>Eukaryota</taxon>
        <taxon>Metazoa</taxon>
        <taxon>Chordata</taxon>
        <taxon>Craniata</taxon>
        <taxon>Vertebrata</taxon>
        <taxon>Euteleostomi</taxon>
        <taxon>Archelosauria</taxon>
        <taxon>Archosauria</taxon>
        <taxon>Dinosauria</taxon>
        <taxon>Saurischia</taxon>
        <taxon>Theropoda</taxon>
        <taxon>Coelurosauria</taxon>
        <taxon>Aves</taxon>
        <taxon>Neognathae</taxon>
        <taxon>Neoaves</taxon>
        <taxon>Telluraves</taxon>
        <taxon>Accipitrimorphae</taxon>
        <taxon>Accipitriformes</taxon>
        <taxon>Sagittariidae</taxon>
        <taxon>Sagittarius</taxon>
    </lineage>
</organism>
<reference evidence="9 10" key="1">
    <citation type="submission" date="2019-09" db="EMBL/GenBank/DDBJ databases">
        <title>Bird 10,000 Genomes (B10K) Project - Family phase.</title>
        <authorList>
            <person name="Zhang G."/>
        </authorList>
    </citation>
    <scope>NUCLEOTIDE SEQUENCE [LARGE SCALE GENOMIC DNA]</scope>
    <source>
        <strain evidence="9">B10K-DU-011-38</strain>
        <tissue evidence="9">Muscle</tissue>
    </source>
</reference>
<dbReference type="GO" id="GO:0016787">
    <property type="term" value="F:hydrolase activity"/>
    <property type="evidence" value="ECO:0007669"/>
    <property type="project" value="UniProtKB-KW"/>
</dbReference>
<gene>
    <name evidence="9" type="primary">Ervk25_0</name>
    <name evidence="9" type="ORF">SAGSER_R14279</name>
</gene>
<dbReference type="EMBL" id="VWYJ01002022">
    <property type="protein sequence ID" value="NXQ93611.1"/>
    <property type="molecule type" value="Genomic_DNA"/>
</dbReference>
<evidence type="ECO:0000313" key="9">
    <source>
        <dbReference type="EMBL" id="NXQ93611.1"/>
    </source>
</evidence>
<dbReference type="InterPro" id="IPR012337">
    <property type="entry name" value="RNaseH-like_sf"/>
</dbReference>
<evidence type="ECO:0000256" key="6">
    <source>
        <dbReference type="ARBA" id="ARBA00022918"/>
    </source>
</evidence>
<dbReference type="GO" id="GO:0035613">
    <property type="term" value="F:RNA stem-loop binding"/>
    <property type="evidence" value="ECO:0007669"/>
    <property type="project" value="TreeGrafter"/>
</dbReference>
<dbReference type="Gene3D" id="3.30.420.10">
    <property type="entry name" value="Ribonuclease H-like superfamily/Ribonuclease H"/>
    <property type="match status" value="1"/>
</dbReference>
<dbReference type="Proteomes" id="UP000539599">
    <property type="component" value="Unassembled WGS sequence"/>
</dbReference>
<dbReference type="GO" id="GO:0004519">
    <property type="term" value="F:endonuclease activity"/>
    <property type="evidence" value="ECO:0007669"/>
    <property type="project" value="UniProtKB-KW"/>
</dbReference>
<evidence type="ECO:0000256" key="1">
    <source>
        <dbReference type="ARBA" id="ARBA00022679"/>
    </source>
</evidence>
<dbReference type="Pfam" id="PF00665">
    <property type="entry name" value="rve"/>
    <property type="match status" value="1"/>
</dbReference>
<protein>
    <submittedName>
        <fullName evidence="9">POK25 protein</fullName>
    </submittedName>
</protein>
<keyword evidence="6" id="KW-0695">RNA-directed DNA polymerase</keyword>
<keyword evidence="4" id="KW-0255">Endonuclease</keyword>
<dbReference type="SUPFAM" id="SSF53098">
    <property type="entry name" value="Ribonuclease H-like"/>
    <property type="match status" value="1"/>
</dbReference>
<keyword evidence="10" id="KW-1185">Reference proteome</keyword>
<sequence>RGLRARQIWQTGVIHIAEFGKLKFVRVAIDTFSSVIIATAHTGESAKDVVRHWQRAFSVAGVPSQTKTDNGPAYPSHKVNSF</sequence>
<feature type="region of interest" description="Disordered" evidence="7">
    <location>
        <begin position="62"/>
        <end position="82"/>
    </location>
</feature>
<proteinExistence type="predicted"/>
<feature type="non-terminal residue" evidence="9">
    <location>
        <position position="82"/>
    </location>
</feature>
<feature type="non-terminal residue" evidence="9">
    <location>
        <position position="1"/>
    </location>
</feature>
<evidence type="ECO:0000256" key="2">
    <source>
        <dbReference type="ARBA" id="ARBA00022695"/>
    </source>
</evidence>
<keyword evidence="2" id="KW-0548">Nucleotidyltransferase</keyword>
<dbReference type="GO" id="GO:0015074">
    <property type="term" value="P:DNA integration"/>
    <property type="evidence" value="ECO:0007669"/>
    <property type="project" value="InterPro"/>
</dbReference>
<evidence type="ECO:0000256" key="7">
    <source>
        <dbReference type="SAM" id="MobiDB-lite"/>
    </source>
</evidence>
<evidence type="ECO:0000256" key="3">
    <source>
        <dbReference type="ARBA" id="ARBA00022722"/>
    </source>
</evidence>
<dbReference type="InterPro" id="IPR001584">
    <property type="entry name" value="Integrase_cat-core"/>
</dbReference>
<dbReference type="PROSITE" id="PS50994">
    <property type="entry name" value="INTEGRASE"/>
    <property type="match status" value="1"/>
</dbReference>
<keyword evidence="3" id="KW-0540">Nuclease</keyword>
<evidence type="ECO:0000256" key="4">
    <source>
        <dbReference type="ARBA" id="ARBA00022759"/>
    </source>
</evidence>
<feature type="domain" description="Integrase catalytic" evidence="8">
    <location>
        <begin position="1"/>
        <end position="82"/>
    </location>
</feature>
<evidence type="ECO:0000313" key="10">
    <source>
        <dbReference type="Proteomes" id="UP000539599"/>
    </source>
</evidence>
<accession>A0A7L2H5A8</accession>
<dbReference type="PANTHER" id="PTHR41694:SF3">
    <property type="entry name" value="RNA-DIRECTED DNA POLYMERASE-RELATED"/>
    <property type="match status" value="1"/>
</dbReference>